<reference evidence="3 4" key="1">
    <citation type="submission" date="2021-01" db="EMBL/GenBank/DDBJ databases">
        <title>Genomic Encyclopedia of Type Strains, Phase IV (KMG-IV): sequencing the most valuable type-strain genomes for metagenomic binning, comparative biology and taxonomic classification.</title>
        <authorList>
            <person name="Goeker M."/>
        </authorList>
    </citation>
    <scope>NUCLEOTIDE SEQUENCE [LARGE SCALE GENOMIC DNA]</scope>
    <source>
        <strain evidence="3 4">DSM 23711</strain>
    </source>
</reference>
<dbReference type="Gene3D" id="3.30.420.10">
    <property type="entry name" value="Ribonuclease H-like superfamily/Ribonuclease H"/>
    <property type="match status" value="1"/>
</dbReference>
<evidence type="ECO:0000256" key="1">
    <source>
        <dbReference type="SAM" id="MobiDB-lite"/>
    </source>
</evidence>
<dbReference type="GO" id="GO:0004523">
    <property type="term" value="F:RNA-DNA hybrid ribonuclease activity"/>
    <property type="evidence" value="ECO:0007669"/>
    <property type="project" value="UniProtKB-EC"/>
</dbReference>
<dbReference type="PANTHER" id="PTHR47723:SF19">
    <property type="entry name" value="POLYNUCLEOTIDYL TRANSFERASE, RIBONUCLEASE H-LIKE SUPERFAMILY PROTEIN"/>
    <property type="match status" value="1"/>
</dbReference>
<keyword evidence="4" id="KW-1185">Reference proteome</keyword>
<dbReference type="InterPro" id="IPR002156">
    <property type="entry name" value="RNaseH_domain"/>
</dbReference>
<protein>
    <submittedName>
        <fullName evidence="3">Ribonuclease HI</fullName>
        <ecNumber evidence="3">3.1.26.4</ecNumber>
    </submittedName>
</protein>
<feature type="domain" description="RNase H type-1" evidence="2">
    <location>
        <begin position="1"/>
        <end position="127"/>
    </location>
</feature>
<name>A0ABS2MVJ1_9BACI</name>
<dbReference type="Proteomes" id="UP001296943">
    <property type="component" value="Unassembled WGS sequence"/>
</dbReference>
<organism evidence="3 4">
    <name type="scientific">Aquibacillus albus</name>
    <dbReference type="NCBI Taxonomy" id="1168171"/>
    <lineage>
        <taxon>Bacteria</taxon>
        <taxon>Bacillati</taxon>
        <taxon>Bacillota</taxon>
        <taxon>Bacilli</taxon>
        <taxon>Bacillales</taxon>
        <taxon>Bacillaceae</taxon>
        <taxon>Aquibacillus</taxon>
    </lineage>
</organism>
<dbReference type="Pfam" id="PF13456">
    <property type="entry name" value="RVT_3"/>
    <property type="match status" value="1"/>
</dbReference>
<gene>
    <name evidence="3" type="ORF">JOC48_000346</name>
</gene>
<dbReference type="CDD" id="cd09279">
    <property type="entry name" value="RNase_HI_like"/>
    <property type="match status" value="1"/>
</dbReference>
<dbReference type="InterPro" id="IPR053151">
    <property type="entry name" value="RNase_H-like"/>
</dbReference>
<dbReference type="PROSITE" id="PS50879">
    <property type="entry name" value="RNASE_H_1"/>
    <property type="match status" value="1"/>
</dbReference>
<accession>A0ABS2MVJ1</accession>
<dbReference type="InterPro" id="IPR036397">
    <property type="entry name" value="RNaseH_sf"/>
</dbReference>
<feature type="compositionally biased region" description="Low complexity" evidence="1">
    <location>
        <begin position="7"/>
        <end position="20"/>
    </location>
</feature>
<feature type="region of interest" description="Disordered" evidence="1">
    <location>
        <begin position="1"/>
        <end position="20"/>
    </location>
</feature>
<evidence type="ECO:0000313" key="3">
    <source>
        <dbReference type="EMBL" id="MBM7569877.1"/>
    </source>
</evidence>
<keyword evidence="3" id="KW-0378">Hydrolase</keyword>
<dbReference type="PANTHER" id="PTHR47723">
    <property type="entry name" value="OS05G0353850 PROTEIN"/>
    <property type="match status" value="1"/>
</dbReference>
<dbReference type="EMBL" id="JAFBDR010000001">
    <property type="protein sequence ID" value="MBM7569877.1"/>
    <property type="molecule type" value="Genomic_DNA"/>
</dbReference>
<dbReference type="RefSeq" id="WP_204497322.1">
    <property type="nucleotide sequence ID" value="NZ_JAFBDR010000001.1"/>
</dbReference>
<evidence type="ECO:0000313" key="4">
    <source>
        <dbReference type="Proteomes" id="UP001296943"/>
    </source>
</evidence>
<comment type="caution">
    <text evidence="3">The sequence shown here is derived from an EMBL/GenBank/DDBJ whole genome shotgun (WGS) entry which is preliminary data.</text>
</comment>
<evidence type="ECO:0000259" key="2">
    <source>
        <dbReference type="PROSITE" id="PS50879"/>
    </source>
</evidence>
<proteinExistence type="predicted"/>
<dbReference type="SUPFAM" id="SSF53098">
    <property type="entry name" value="Ribonuclease H-like"/>
    <property type="match status" value="1"/>
</dbReference>
<sequence length="129" mass="14863">MLEIYTDGASSGDPGPSGAGVYIKKNNKQEEHAFHLGTMSNHEAEFWAIIKAIRLCKEHYPNEILSIRSDSKLVVDMIEKEFTKNERFAPLLEIILTEVTTFPYFFIKWIPEKQNKNADRLARKAIHLK</sequence>
<dbReference type="EC" id="3.1.26.4" evidence="3"/>
<dbReference type="InterPro" id="IPR012337">
    <property type="entry name" value="RNaseH-like_sf"/>
</dbReference>